<name>A0AAD4Q243_9EURO</name>
<proteinExistence type="predicted"/>
<dbReference type="RefSeq" id="XP_046076310.1">
    <property type="nucleotide sequence ID" value="XM_046222641.1"/>
</dbReference>
<feature type="region of interest" description="Disordered" evidence="1">
    <location>
        <begin position="88"/>
        <end position="119"/>
    </location>
</feature>
<feature type="chain" id="PRO_5042026130" description="Apple domain-containing protein" evidence="2">
    <location>
        <begin position="19"/>
        <end position="306"/>
    </location>
</feature>
<feature type="signal peptide" evidence="2">
    <location>
        <begin position="1"/>
        <end position="18"/>
    </location>
</feature>
<comment type="caution">
    <text evidence="3">The sequence shown here is derived from an EMBL/GenBank/DDBJ whole genome shotgun (WGS) entry which is preliminary data.</text>
</comment>
<feature type="compositionally biased region" description="Polar residues" evidence="1">
    <location>
        <begin position="88"/>
        <end position="105"/>
    </location>
</feature>
<keyword evidence="4" id="KW-1185">Reference proteome</keyword>
<dbReference type="AlphaFoldDB" id="A0AAD4Q243"/>
<evidence type="ECO:0000313" key="3">
    <source>
        <dbReference type="EMBL" id="KAH8703292.1"/>
    </source>
</evidence>
<dbReference type="Proteomes" id="UP001201262">
    <property type="component" value="Unassembled WGS sequence"/>
</dbReference>
<reference evidence="3" key="1">
    <citation type="submission" date="2021-12" db="EMBL/GenBank/DDBJ databases">
        <title>Convergent genome expansion in fungi linked to evolution of root-endophyte symbiosis.</title>
        <authorList>
            <consortium name="DOE Joint Genome Institute"/>
            <person name="Ke Y.-H."/>
            <person name="Bonito G."/>
            <person name="Liao H.-L."/>
            <person name="Looney B."/>
            <person name="Rojas-Flechas A."/>
            <person name="Nash J."/>
            <person name="Hameed K."/>
            <person name="Schadt C."/>
            <person name="Martin F."/>
            <person name="Crous P.W."/>
            <person name="Miettinen O."/>
            <person name="Magnuson J.K."/>
            <person name="Labbe J."/>
            <person name="Jacobson D."/>
            <person name="Doktycz M.J."/>
            <person name="Veneault-Fourrey C."/>
            <person name="Kuo A."/>
            <person name="Mondo S."/>
            <person name="Calhoun S."/>
            <person name="Riley R."/>
            <person name="Ohm R."/>
            <person name="LaButti K."/>
            <person name="Andreopoulos B."/>
            <person name="Pangilinan J."/>
            <person name="Nolan M."/>
            <person name="Tritt A."/>
            <person name="Clum A."/>
            <person name="Lipzen A."/>
            <person name="Daum C."/>
            <person name="Barry K."/>
            <person name="Grigoriev I.V."/>
            <person name="Vilgalys R."/>
        </authorList>
    </citation>
    <scope>NUCLEOTIDE SEQUENCE</scope>
    <source>
        <strain evidence="3">PMI_201</strain>
    </source>
</reference>
<evidence type="ECO:0000256" key="1">
    <source>
        <dbReference type="SAM" id="MobiDB-lite"/>
    </source>
</evidence>
<organism evidence="3 4">
    <name type="scientific">Talaromyces proteolyticus</name>
    <dbReference type="NCBI Taxonomy" id="1131652"/>
    <lineage>
        <taxon>Eukaryota</taxon>
        <taxon>Fungi</taxon>
        <taxon>Dikarya</taxon>
        <taxon>Ascomycota</taxon>
        <taxon>Pezizomycotina</taxon>
        <taxon>Eurotiomycetes</taxon>
        <taxon>Eurotiomycetidae</taxon>
        <taxon>Eurotiales</taxon>
        <taxon>Trichocomaceae</taxon>
        <taxon>Talaromyces</taxon>
        <taxon>Talaromyces sect. Bacilispori</taxon>
    </lineage>
</organism>
<evidence type="ECO:0000256" key="2">
    <source>
        <dbReference type="SAM" id="SignalP"/>
    </source>
</evidence>
<evidence type="ECO:0000313" key="4">
    <source>
        <dbReference type="Proteomes" id="UP001201262"/>
    </source>
</evidence>
<sequence length="306" mass="31310">MKLQAFYALANALSIALAVPVSSNQGCSALQALISELQQQSEATKACSSLLQPTTTHGDTTSTSIVNVTSTKIITVTSGSTSTVFTFLSGNPPASTPKPQSTGGANNHKRGASNTSPTTSTAVSSWIAAQPSASVSGICSCLGISVTIGNPANPTTTTVTQTSTVIQSTTVTPAASTSSVWPCASPFPTHIPTSPYGNASLPGNFSTENSLYYLTSTKEGASAQACCNACYFDLPNCIQAYWYSYEGCVVSQATNASVSHFGSGHDISSVCPAGTFNGLTYANDTNPAFRSTGNIAGPCGQAYTNR</sequence>
<keyword evidence="2" id="KW-0732">Signal</keyword>
<evidence type="ECO:0008006" key="5">
    <source>
        <dbReference type="Google" id="ProtNLM"/>
    </source>
</evidence>
<gene>
    <name evidence="3" type="ORF">BGW36DRAFT_84952</name>
</gene>
<dbReference type="EMBL" id="JAJTJA010000002">
    <property type="protein sequence ID" value="KAH8703292.1"/>
    <property type="molecule type" value="Genomic_DNA"/>
</dbReference>
<protein>
    <recommendedName>
        <fullName evidence="5">Apple domain-containing protein</fullName>
    </recommendedName>
</protein>
<dbReference type="GeneID" id="70252927"/>
<accession>A0AAD4Q243</accession>